<dbReference type="Proteomes" id="UP001589559">
    <property type="component" value="Unassembled WGS sequence"/>
</dbReference>
<keyword evidence="2" id="KW-1185">Reference proteome</keyword>
<name>A0ACC6VGS1_9EURY</name>
<evidence type="ECO:0000313" key="2">
    <source>
        <dbReference type="Proteomes" id="UP001589559"/>
    </source>
</evidence>
<gene>
    <name evidence="1" type="ORF">ACFFN7_02945</name>
</gene>
<accession>A0ACC6VGS1</accession>
<evidence type="ECO:0000313" key="1">
    <source>
        <dbReference type="EMBL" id="MFB9810325.1"/>
    </source>
</evidence>
<proteinExistence type="predicted"/>
<dbReference type="EMBL" id="JBHMAK010000001">
    <property type="protein sequence ID" value="MFB9810325.1"/>
    <property type="molecule type" value="Genomic_DNA"/>
</dbReference>
<organism evidence="1 2">
    <name type="scientific">Haloarcula sebkhae</name>
    <dbReference type="NCBI Taxonomy" id="932660"/>
    <lineage>
        <taxon>Archaea</taxon>
        <taxon>Methanobacteriati</taxon>
        <taxon>Methanobacteriota</taxon>
        <taxon>Stenosarchaea group</taxon>
        <taxon>Halobacteria</taxon>
        <taxon>Halobacteriales</taxon>
        <taxon>Haloarculaceae</taxon>
        <taxon>Haloarcula</taxon>
    </lineage>
</organism>
<protein>
    <submittedName>
        <fullName evidence="1">Uncharacterized protein</fullName>
    </submittedName>
</protein>
<sequence length="210" mass="22951">MYSAITHRKAMNTAALDDWSLLLTCGLQPNRHISRTHMVQFHTSPSTKDSNTQQTPHENESDAFKRQIGEVVVTHLSGAQSVRVWYADGMIQVAESGQSSERANPVTESSPSSDRETERKAENLEIASSHLADSRAGDRESSLSADSAIAGHESNDLSNVQNLTEKQAKAFLLLEQTNGEISISELAERAGYSSKGGAHSAKEKWRDSRA</sequence>
<reference evidence="1" key="1">
    <citation type="submission" date="2024-09" db="EMBL/GenBank/DDBJ databases">
        <authorList>
            <person name="Sun Q."/>
            <person name="Mori K."/>
        </authorList>
    </citation>
    <scope>NUCLEOTIDE SEQUENCE</scope>
    <source>
        <strain evidence="1">JCM 19018</strain>
    </source>
</reference>
<comment type="caution">
    <text evidence="1">The sequence shown here is derived from an EMBL/GenBank/DDBJ whole genome shotgun (WGS) entry which is preliminary data.</text>
</comment>